<protein>
    <submittedName>
        <fullName evidence="1">Uncharacterized protein</fullName>
    </submittedName>
</protein>
<keyword evidence="2" id="KW-1185">Reference proteome</keyword>
<evidence type="ECO:0000313" key="1">
    <source>
        <dbReference type="EMBL" id="CDP14233.1"/>
    </source>
</evidence>
<dbReference type="InParanoid" id="A0A068V303"/>
<proteinExistence type="predicted"/>
<gene>
    <name evidence="1" type="ORF">GSCOC_T00040508001</name>
</gene>
<organism evidence="1 2">
    <name type="scientific">Coffea canephora</name>
    <name type="common">Robusta coffee</name>
    <dbReference type="NCBI Taxonomy" id="49390"/>
    <lineage>
        <taxon>Eukaryota</taxon>
        <taxon>Viridiplantae</taxon>
        <taxon>Streptophyta</taxon>
        <taxon>Embryophyta</taxon>
        <taxon>Tracheophyta</taxon>
        <taxon>Spermatophyta</taxon>
        <taxon>Magnoliopsida</taxon>
        <taxon>eudicotyledons</taxon>
        <taxon>Gunneridae</taxon>
        <taxon>Pentapetalae</taxon>
        <taxon>asterids</taxon>
        <taxon>lamiids</taxon>
        <taxon>Gentianales</taxon>
        <taxon>Rubiaceae</taxon>
        <taxon>Ixoroideae</taxon>
        <taxon>Gardenieae complex</taxon>
        <taxon>Bertiereae - Coffeeae clade</taxon>
        <taxon>Coffeeae</taxon>
        <taxon>Coffea</taxon>
    </lineage>
</organism>
<dbReference type="EMBL" id="HG739165">
    <property type="protein sequence ID" value="CDP14233.1"/>
    <property type="molecule type" value="Genomic_DNA"/>
</dbReference>
<sequence length="39" mass="4471">MIQIGCLQLSKKVHWLGMSQKMKGYCLLHPSHIASCPRF</sequence>
<evidence type="ECO:0000313" key="2">
    <source>
        <dbReference type="Proteomes" id="UP000295252"/>
    </source>
</evidence>
<accession>A0A068V303</accession>
<name>A0A068V303_COFCA</name>
<reference evidence="2" key="1">
    <citation type="journal article" date="2014" name="Science">
        <title>The coffee genome provides insight into the convergent evolution of caffeine biosynthesis.</title>
        <authorList>
            <person name="Denoeud F."/>
            <person name="Carretero-Paulet L."/>
            <person name="Dereeper A."/>
            <person name="Droc G."/>
            <person name="Guyot R."/>
            <person name="Pietrella M."/>
            <person name="Zheng C."/>
            <person name="Alberti A."/>
            <person name="Anthony F."/>
            <person name="Aprea G."/>
            <person name="Aury J.M."/>
            <person name="Bento P."/>
            <person name="Bernard M."/>
            <person name="Bocs S."/>
            <person name="Campa C."/>
            <person name="Cenci A."/>
            <person name="Combes M.C."/>
            <person name="Crouzillat D."/>
            <person name="Da Silva C."/>
            <person name="Daddiego L."/>
            <person name="De Bellis F."/>
            <person name="Dussert S."/>
            <person name="Garsmeur O."/>
            <person name="Gayraud T."/>
            <person name="Guignon V."/>
            <person name="Jahn K."/>
            <person name="Jamilloux V."/>
            <person name="Joet T."/>
            <person name="Labadie K."/>
            <person name="Lan T."/>
            <person name="Leclercq J."/>
            <person name="Lepelley M."/>
            <person name="Leroy T."/>
            <person name="Li L.T."/>
            <person name="Librado P."/>
            <person name="Lopez L."/>
            <person name="Munoz A."/>
            <person name="Noel B."/>
            <person name="Pallavicini A."/>
            <person name="Perrotta G."/>
            <person name="Poncet V."/>
            <person name="Pot D."/>
            <person name="Priyono X."/>
            <person name="Rigoreau M."/>
            <person name="Rouard M."/>
            <person name="Rozas J."/>
            <person name="Tranchant-Dubreuil C."/>
            <person name="VanBuren R."/>
            <person name="Zhang Q."/>
            <person name="Andrade A.C."/>
            <person name="Argout X."/>
            <person name="Bertrand B."/>
            <person name="de Kochko A."/>
            <person name="Graziosi G."/>
            <person name="Henry R.J."/>
            <person name="Jayarama X."/>
            <person name="Ming R."/>
            <person name="Nagai C."/>
            <person name="Rounsley S."/>
            <person name="Sankoff D."/>
            <person name="Giuliano G."/>
            <person name="Albert V.A."/>
            <person name="Wincker P."/>
            <person name="Lashermes P."/>
        </authorList>
    </citation>
    <scope>NUCLEOTIDE SEQUENCE [LARGE SCALE GENOMIC DNA]</scope>
    <source>
        <strain evidence="2">cv. DH200-94</strain>
    </source>
</reference>
<dbReference type="AlphaFoldDB" id="A0A068V303"/>
<dbReference type="Gramene" id="CDP14233">
    <property type="protein sequence ID" value="CDP14233"/>
    <property type="gene ID" value="GSCOC_T00040508001"/>
</dbReference>
<dbReference type="Proteomes" id="UP000295252">
    <property type="component" value="Chromosome VIII"/>
</dbReference>